<evidence type="ECO:0000313" key="6">
    <source>
        <dbReference type="Proteomes" id="UP000256690"/>
    </source>
</evidence>
<dbReference type="RefSeq" id="XP_026599608.1">
    <property type="nucleotide sequence ID" value="XM_026751876.1"/>
</dbReference>
<dbReference type="Pfam" id="PF13460">
    <property type="entry name" value="NAD_binding_10"/>
    <property type="match status" value="1"/>
</dbReference>
<evidence type="ECO:0000256" key="1">
    <source>
        <dbReference type="ARBA" id="ARBA00005725"/>
    </source>
</evidence>
<reference evidence="5 6" key="1">
    <citation type="journal article" date="2018" name="IMA Fungus">
        <title>IMA Genome-F 9: Draft genome sequence of Annulohypoxylon stygium, Aspergillus mulundensis, Berkeleyomyces basicola (syn. Thielaviopsis basicola), Ceratocystis smalleyi, two Cercospora beticola strains, Coleophoma cylindrospora, Fusarium fracticaudum, Phialophora cf. hyalina, and Morchella septimelata.</title>
        <authorList>
            <person name="Wingfield B.D."/>
            <person name="Bills G.F."/>
            <person name="Dong Y."/>
            <person name="Huang W."/>
            <person name="Nel W.J."/>
            <person name="Swalarsk-Parry B.S."/>
            <person name="Vaghefi N."/>
            <person name="Wilken P.M."/>
            <person name="An Z."/>
            <person name="de Beer Z.W."/>
            <person name="De Vos L."/>
            <person name="Chen L."/>
            <person name="Duong T.A."/>
            <person name="Gao Y."/>
            <person name="Hammerbacher A."/>
            <person name="Kikkert J.R."/>
            <person name="Li Y."/>
            <person name="Li H."/>
            <person name="Li K."/>
            <person name="Li Q."/>
            <person name="Liu X."/>
            <person name="Ma X."/>
            <person name="Naidoo K."/>
            <person name="Pethybridge S.J."/>
            <person name="Sun J."/>
            <person name="Steenkamp E.T."/>
            <person name="van der Nest M.A."/>
            <person name="van Wyk S."/>
            <person name="Wingfield M.J."/>
            <person name="Xiong C."/>
            <person name="Yue Q."/>
            <person name="Zhang X."/>
        </authorList>
    </citation>
    <scope>NUCLEOTIDE SEQUENCE [LARGE SCALE GENOMIC DNA]</scope>
    <source>
        <strain evidence="5 6">DSM 5745</strain>
    </source>
</reference>
<comment type="similarity">
    <text evidence="1">Belongs to the NmrA-type oxidoreductase family. Isoflavone reductase subfamily.</text>
</comment>
<dbReference type="PANTHER" id="PTHR47706">
    <property type="entry name" value="NMRA-LIKE FAMILY PROTEIN"/>
    <property type="match status" value="1"/>
</dbReference>
<gene>
    <name evidence="5" type="ORF">DSM5745_09860</name>
</gene>
<proteinExistence type="inferred from homology"/>
<dbReference type="EMBL" id="PVWQ01000014">
    <property type="protein sequence ID" value="RDW64449.1"/>
    <property type="molecule type" value="Genomic_DNA"/>
</dbReference>
<dbReference type="STRING" id="1810919.A0A3D8QRL3"/>
<dbReference type="SUPFAM" id="SSF51735">
    <property type="entry name" value="NAD(P)-binding Rossmann-fold domains"/>
    <property type="match status" value="1"/>
</dbReference>
<dbReference type="InterPro" id="IPR051609">
    <property type="entry name" value="NmrA/Isoflavone_reductase-like"/>
</dbReference>
<feature type="domain" description="NAD(P)-binding" evidence="4">
    <location>
        <begin position="12"/>
        <end position="133"/>
    </location>
</feature>
<evidence type="ECO:0000259" key="4">
    <source>
        <dbReference type="Pfam" id="PF13460"/>
    </source>
</evidence>
<dbReference type="Proteomes" id="UP000256690">
    <property type="component" value="Unassembled WGS sequence"/>
</dbReference>
<dbReference type="PANTHER" id="PTHR47706:SF1">
    <property type="entry name" value="CIPA-LIKE, PUTATIVE (AFU_ORTHOLOGUE AFUA_1G12460)-RELATED"/>
    <property type="match status" value="1"/>
</dbReference>
<dbReference type="AlphaFoldDB" id="A0A3D8QRL3"/>
<keyword evidence="2" id="KW-0521">NADP</keyword>
<keyword evidence="3" id="KW-0560">Oxidoreductase</keyword>
<dbReference type="InterPro" id="IPR016040">
    <property type="entry name" value="NAD(P)-bd_dom"/>
</dbReference>
<protein>
    <recommendedName>
        <fullName evidence="4">NAD(P)-binding domain-containing protein</fullName>
    </recommendedName>
</protein>
<name>A0A3D8QRL3_9EURO</name>
<comment type="caution">
    <text evidence="5">The sequence shown here is derived from an EMBL/GenBank/DDBJ whole genome shotgun (WGS) entry which is preliminary data.</text>
</comment>
<accession>A0A3D8QRL3</accession>
<keyword evidence="6" id="KW-1185">Reference proteome</keyword>
<evidence type="ECO:0000256" key="2">
    <source>
        <dbReference type="ARBA" id="ARBA00022857"/>
    </source>
</evidence>
<dbReference type="Gene3D" id="3.40.50.720">
    <property type="entry name" value="NAD(P)-binding Rossmann-like Domain"/>
    <property type="match status" value="1"/>
</dbReference>
<sequence length="294" mass="32714">MSPLQKVALLGRGKLGTVLLTELLNANYPVTVLSRTTTPATSLPPGATLHQVDYTSFEDLKTALTGHDTIISTLAYSAMPLQKPIIDAAIAVGAKRFIPAEYGAMEIDPRITYYKEPLEIRAYLAEKAERNEIEYAIFHAGVWMEVIFSTPLIVDFEHRGVRVFDGGVHGFSVSRVRTLARAIVASLEKREETRNRVVRVHDAVLTQRGVLEMAKKCTPGEEWVEISVDARKEVEELIEKTGERVDDLLWPGLFAAVLMSGGFGAQYRDVDNELLGIEMMSEEEIEEFSSGWKS</sequence>
<dbReference type="GO" id="GO:0016491">
    <property type="term" value="F:oxidoreductase activity"/>
    <property type="evidence" value="ECO:0007669"/>
    <property type="project" value="UniProtKB-KW"/>
</dbReference>
<evidence type="ECO:0000256" key="3">
    <source>
        <dbReference type="ARBA" id="ARBA00023002"/>
    </source>
</evidence>
<dbReference type="GeneID" id="38120230"/>
<dbReference type="InterPro" id="IPR036291">
    <property type="entry name" value="NAD(P)-bd_dom_sf"/>
</dbReference>
<evidence type="ECO:0000313" key="5">
    <source>
        <dbReference type="EMBL" id="RDW64449.1"/>
    </source>
</evidence>
<dbReference type="OrthoDB" id="9974981at2759"/>
<organism evidence="5 6">
    <name type="scientific">Aspergillus mulundensis</name>
    <dbReference type="NCBI Taxonomy" id="1810919"/>
    <lineage>
        <taxon>Eukaryota</taxon>
        <taxon>Fungi</taxon>
        <taxon>Dikarya</taxon>
        <taxon>Ascomycota</taxon>
        <taxon>Pezizomycotina</taxon>
        <taxon>Eurotiomycetes</taxon>
        <taxon>Eurotiomycetidae</taxon>
        <taxon>Eurotiales</taxon>
        <taxon>Aspergillaceae</taxon>
        <taxon>Aspergillus</taxon>
        <taxon>Aspergillus subgen. Nidulantes</taxon>
    </lineage>
</organism>